<feature type="compositionally biased region" description="Basic and acidic residues" evidence="4">
    <location>
        <begin position="653"/>
        <end position="665"/>
    </location>
</feature>
<dbReference type="SMART" id="SM00015">
    <property type="entry name" value="IQ"/>
    <property type="match status" value="2"/>
</dbReference>
<protein>
    <submittedName>
        <fullName evidence="5">Protein IQ-DOMAIN 32</fullName>
    </submittedName>
</protein>
<dbReference type="Gene3D" id="1.20.5.190">
    <property type="match status" value="1"/>
</dbReference>
<evidence type="ECO:0000256" key="3">
    <source>
        <dbReference type="ARBA" id="ARBA00045534"/>
    </source>
</evidence>
<name>A0A1D1YAF5_9ARAE</name>
<dbReference type="InterPro" id="IPR000048">
    <property type="entry name" value="IQ_motif_EF-hand-BS"/>
</dbReference>
<dbReference type="InterPro" id="IPR027417">
    <property type="entry name" value="P-loop_NTPase"/>
</dbReference>
<dbReference type="GO" id="GO:0005516">
    <property type="term" value="F:calmodulin binding"/>
    <property type="evidence" value="ECO:0007669"/>
    <property type="project" value="UniProtKB-KW"/>
</dbReference>
<comment type="function">
    <text evidence="3">May be involved in cooperative interactions with calmodulins or calmodulin-like proteins. Recruits calmodulin proteins to microtubules, thus being a potential scaffold in cellular signaling and trafficking. May associate with nucleic acids and regulate gene expression at the transcriptional or post-transcriptional level.</text>
</comment>
<reference evidence="5" key="1">
    <citation type="submission" date="2015-07" db="EMBL/GenBank/DDBJ databases">
        <title>Transcriptome Assembly of Anthurium amnicola.</title>
        <authorList>
            <person name="Suzuki J."/>
        </authorList>
    </citation>
    <scope>NUCLEOTIDE SEQUENCE</scope>
</reference>
<accession>A0A1D1YAF5</accession>
<evidence type="ECO:0000256" key="1">
    <source>
        <dbReference type="ARBA" id="ARBA00022860"/>
    </source>
</evidence>
<dbReference type="Pfam" id="PF00612">
    <property type="entry name" value="IQ"/>
    <property type="match status" value="2"/>
</dbReference>
<feature type="compositionally biased region" description="Low complexity" evidence="4">
    <location>
        <begin position="73"/>
        <end position="90"/>
    </location>
</feature>
<dbReference type="PANTHER" id="PTHR32295">
    <property type="entry name" value="IQ-DOMAIN 5-RELATED"/>
    <property type="match status" value="1"/>
</dbReference>
<gene>
    <name evidence="5" type="primary">IQD32_15</name>
    <name evidence="5" type="ORF">g.83825</name>
</gene>
<dbReference type="AlphaFoldDB" id="A0A1D1YAF5"/>
<feature type="compositionally biased region" description="Basic and acidic residues" evidence="4">
    <location>
        <begin position="739"/>
        <end position="748"/>
    </location>
</feature>
<feature type="compositionally biased region" description="Polar residues" evidence="4">
    <location>
        <begin position="708"/>
        <end position="724"/>
    </location>
</feature>
<proteinExistence type="inferred from homology"/>
<organism evidence="5">
    <name type="scientific">Anthurium amnicola</name>
    <dbReference type="NCBI Taxonomy" id="1678845"/>
    <lineage>
        <taxon>Eukaryota</taxon>
        <taxon>Viridiplantae</taxon>
        <taxon>Streptophyta</taxon>
        <taxon>Embryophyta</taxon>
        <taxon>Tracheophyta</taxon>
        <taxon>Spermatophyta</taxon>
        <taxon>Magnoliopsida</taxon>
        <taxon>Liliopsida</taxon>
        <taxon>Araceae</taxon>
        <taxon>Pothoideae</taxon>
        <taxon>Potheae</taxon>
        <taxon>Anthurium</taxon>
    </lineage>
</organism>
<dbReference type="PROSITE" id="PS50096">
    <property type="entry name" value="IQ"/>
    <property type="match status" value="2"/>
</dbReference>
<feature type="compositionally biased region" description="Low complexity" evidence="4">
    <location>
        <begin position="753"/>
        <end position="768"/>
    </location>
</feature>
<evidence type="ECO:0000313" key="5">
    <source>
        <dbReference type="EMBL" id="JAT51622.1"/>
    </source>
</evidence>
<evidence type="ECO:0000256" key="2">
    <source>
        <dbReference type="ARBA" id="ARBA00024341"/>
    </source>
</evidence>
<feature type="region of interest" description="Disordered" evidence="4">
    <location>
        <begin position="622"/>
        <end position="788"/>
    </location>
</feature>
<dbReference type="PANTHER" id="PTHR32295:SF154">
    <property type="entry name" value="PROTEIN IQ-DOMAIN 32"/>
    <property type="match status" value="1"/>
</dbReference>
<evidence type="ECO:0000256" key="4">
    <source>
        <dbReference type="SAM" id="MobiDB-lite"/>
    </source>
</evidence>
<comment type="similarity">
    <text evidence="2">Belongs to the IQD family.</text>
</comment>
<keyword evidence="1" id="KW-0112">Calmodulin-binding</keyword>
<dbReference type="SUPFAM" id="SSF52540">
    <property type="entry name" value="P-loop containing nucleoside triphosphate hydrolases"/>
    <property type="match status" value="1"/>
</dbReference>
<dbReference type="EMBL" id="GDJX01016314">
    <property type="protein sequence ID" value="JAT51622.1"/>
    <property type="molecule type" value="Transcribed_RNA"/>
</dbReference>
<feature type="compositionally biased region" description="Basic and acidic residues" evidence="4">
    <location>
        <begin position="685"/>
        <end position="705"/>
    </location>
</feature>
<feature type="region of interest" description="Disordered" evidence="4">
    <location>
        <begin position="37"/>
        <end position="98"/>
    </location>
</feature>
<sequence>MGKSRRSCFNIMTCSRDAADYDDLELLESRAFSDGRRWSFQKHSSRKHVPSNSVTSEPPAIDNDKESPEISHIISCPPEDSISSEEISSPKTTDEMPQLSLETVDSKVGDSSHATEKTIKPDPDVKESAAVMIQAAIRKYLARKEIQKLKSVIKLQATIRGHLVRRQAAGTLRCVQAIVKMQTLVQVHFVCQSVGNSANQRKLAAIHKESTGAKHKKTYSLTEKLLTNGFTRKFLESTPKTRPIHIDCDPSRSDSAWKWLERWMALAGSDIGQQEELNLTHVHQDEGTSTKLGVSKVANEISVPVGSVSTDSELASELPAHSEQLIINCASNFEFQAPISMMDECSSLPLKDYQGCHQPRNETLNVTQQNHTKNEATKENYSLNSSEIIPQSASVSQAPGTMFDKPDLEKGKLNHSDGGVKCESLESECKSVMEIKKVCNPAFVSAQPKFKEQCSTDSINTVCTCYQNVSNGARLENSPLDSFTKDSVTSAEDSVSHVPGGVTTTSECGTKLSISSTLNLLDRSEAEGGKIVHEIGPLEWKNFNANGGSNDAYENLNSETKNSSGPEILQPPKVEAINRSTTDLTAAVESVQIEQQPSLEQHQAEPISSDMQVHQENVIDQKAYRSSPEGSPRRSHITALESCETPSSQISLDAKKSNNENDMHAGKQRSQFVGKRSLSDLNNDSARRSSTEHLPKSSRNGERRNSFGIPNSNSLPSYMQTTESARAKAHVNNSPRSSLDVHDNDSYTRKMKQSSSPHMQQSSSQMQQNAKGSAPRSPCNSAERRWQR</sequence>
<feature type="compositionally biased region" description="Basic residues" evidence="4">
    <location>
        <begin position="39"/>
        <end position="49"/>
    </location>
</feature>
<dbReference type="CDD" id="cd23767">
    <property type="entry name" value="IQCD"/>
    <property type="match status" value="1"/>
</dbReference>